<dbReference type="EMBL" id="JH930469">
    <property type="protein sequence ID" value="EKM60019.1"/>
    <property type="molecule type" value="Genomic_DNA"/>
</dbReference>
<evidence type="ECO:0000313" key="2">
    <source>
        <dbReference type="EMBL" id="EKM60019.1"/>
    </source>
</evidence>
<keyword evidence="3" id="KW-1185">Reference proteome</keyword>
<reference evidence="2 3" key="1">
    <citation type="journal article" date="2012" name="BMC Genomics">
        <title>Comparative genomics of the white-rot fungi, Phanerochaete carnosa and P. chrysosporium, to elucidate the genetic basis of the distinct wood types they colonize.</title>
        <authorList>
            <person name="Suzuki H."/>
            <person name="MacDonald J."/>
            <person name="Syed K."/>
            <person name="Salamov A."/>
            <person name="Hori C."/>
            <person name="Aerts A."/>
            <person name="Henrissat B."/>
            <person name="Wiebenga A."/>
            <person name="vanKuyk P.A."/>
            <person name="Barry K."/>
            <person name="Lindquist E."/>
            <person name="LaButti K."/>
            <person name="Lapidus A."/>
            <person name="Lucas S."/>
            <person name="Coutinho P."/>
            <person name="Gong Y."/>
            <person name="Samejima M."/>
            <person name="Mahadevan R."/>
            <person name="Abou-Zaid M."/>
            <person name="de Vries R.P."/>
            <person name="Igarashi K."/>
            <person name="Yadav J.S."/>
            <person name="Grigoriev I.V."/>
            <person name="Master E.R."/>
        </authorList>
    </citation>
    <scope>NUCLEOTIDE SEQUENCE [LARGE SCALE GENOMIC DNA]</scope>
    <source>
        <strain evidence="2 3">HHB-10118-sp</strain>
    </source>
</reference>
<feature type="region of interest" description="Disordered" evidence="1">
    <location>
        <begin position="73"/>
        <end position="95"/>
    </location>
</feature>
<proteinExistence type="predicted"/>
<accession>K5WLF6</accession>
<dbReference type="Proteomes" id="UP000008370">
    <property type="component" value="Unassembled WGS sequence"/>
</dbReference>
<protein>
    <submittedName>
        <fullName evidence="2">Uncharacterized protein</fullName>
    </submittedName>
</protein>
<gene>
    <name evidence="2" type="ORF">PHACADRAFT_206228</name>
</gene>
<dbReference type="GeneID" id="18912444"/>
<dbReference type="KEGG" id="pco:PHACADRAFT_206228"/>
<dbReference type="RefSeq" id="XP_007392567.1">
    <property type="nucleotide sequence ID" value="XM_007392505.1"/>
</dbReference>
<feature type="region of interest" description="Disordered" evidence="1">
    <location>
        <begin position="20"/>
        <end position="42"/>
    </location>
</feature>
<evidence type="ECO:0000313" key="3">
    <source>
        <dbReference type="Proteomes" id="UP000008370"/>
    </source>
</evidence>
<dbReference type="InParanoid" id="K5WLF6"/>
<evidence type="ECO:0000256" key="1">
    <source>
        <dbReference type="SAM" id="MobiDB-lite"/>
    </source>
</evidence>
<sequence length="95" mass="10206">MMSLICPQFGITQEELTPAPVEDTASPEHPAPLNPLLSNTEGDTTISCDADNELPNPKLRTSGEARQLVTKSGWKAVGRPPTPLRPRSWGATLTV</sequence>
<dbReference type="HOGENOM" id="CLU_2373487_0_0_1"/>
<dbReference type="AlphaFoldDB" id="K5WLF6"/>
<organism evidence="2 3">
    <name type="scientific">Phanerochaete carnosa (strain HHB-10118-sp)</name>
    <name type="common">White-rot fungus</name>
    <name type="synonym">Peniophora carnosa</name>
    <dbReference type="NCBI Taxonomy" id="650164"/>
    <lineage>
        <taxon>Eukaryota</taxon>
        <taxon>Fungi</taxon>
        <taxon>Dikarya</taxon>
        <taxon>Basidiomycota</taxon>
        <taxon>Agaricomycotina</taxon>
        <taxon>Agaricomycetes</taxon>
        <taxon>Polyporales</taxon>
        <taxon>Phanerochaetaceae</taxon>
        <taxon>Phanerochaete</taxon>
    </lineage>
</organism>
<name>K5WLF6_PHACS</name>